<comment type="caution">
    <text evidence="1">The sequence shown here is derived from an EMBL/GenBank/DDBJ whole genome shotgun (WGS) entry which is preliminary data.</text>
</comment>
<dbReference type="AlphaFoldDB" id="A0A520N0Z3"/>
<proteinExistence type="predicted"/>
<dbReference type="GO" id="GO:0016788">
    <property type="term" value="F:hydrolase activity, acting on ester bonds"/>
    <property type="evidence" value="ECO:0007669"/>
    <property type="project" value="UniProtKB-ARBA"/>
</dbReference>
<dbReference type="Proteomes" id="UP000315825">
    <property type="component" value="Unassembled WGS sequence"/>
</dbReference>
<evidence type="ECO:0000313" key="1">
    <source>
        <dbReference type="EMBL" id="RZO27162.1"/>
    </source>
</evidence>
<evidence type="ECO:0008006" key="3">
    <source>
        <dbReference type="Google" id="ProtNLM"/>
    </source>
</evidence>
<organism evidence="1 2">
    <name type="scientific">SAR86 cluster bacterium</name>
    <dbReference type="NCBI Taxonomy" id="2030880"/>
    <lineage>
        <taxon>Bacteria</taxon>
        <taxon>Pseudomonadati</taxon>
        <taxon>Pseudomonadota</taxon>
        <taxon>Gammaproteobacteria</taxon>
        <taxon>SAR86 cluster</taxon>
    </lineage>
</organism>
<dbReference type="EMBL" id="SHBE01000001">
    <property type="protein sequence ID" value="RZO27162.1"/>
    <property type="molecule type" value="Genomic_DNA"/>
</dbReference>
<evidence type="ECO:0000313" key="2">
    <source>
        <dbReference type="Proteomes" id="UP000315825"/>
    </source>
</evidence>
<protein>
    <recommendedName>
        <fullName evidence="3">SGNH/GDSL hydrolase family protein</fullName>
    </recommendedName>
</protein>
<sequence>MFRFNLVVLFLLSNMVLGDYPRSILFVGNSYFYYNDSMHNHVEELMEESFRDSNIVTKSSTIGGSRLHNHDIDHLLVPENLQRNEQVDMVIMQGGSGEVLNESSRKKFIKTAVEYSLKARQKAVIPALFMTHAYLENDYRFEPNLIEKIEQTYFQAGAESGALVIPVGSAYERAYAKNNQIKLHHPDGTHPGMLGTYLGACVIFAFITNKSPIGLSYNYLDRVSKKDRLFLQQIAWEVYLEYN</sequence>
<accession>A0A520N0Z3</accession>
<reference evidence="1 2" key="1">
    <citation type="submission" date="2019-02" db="EMBL/GenBank/DDBJ databases">
        <title>Prokaryotic population dynamics and viral predation in marine succession experiment using metagenomics: the confinement effect.</title>
        <authorList>
            <person name="Haro-Moreno J.M."/>
            <person name="Rodriguez-Valera F."/>
            <person name="Lopez-Perez M."/>
        </authorList>
    </citation>
    <scope>NUCLEOTIDE SEQUENCE [LARGE SCALE GENOMIC DNA]</scope>
    <source>
        <strain evidence="1">MED-G159</strain>
    </source>
</reference>
<dbReference type="Gene3D" id="3.40.50.1110">
    <property type="entry name" value="SGNH hydrolase"/>
    <property type="match status" value="1"/>
</dbReference>
<name>A0A520N0Z3_9GAMM</name>
<dbReference type="InterPro" id="IPR036514">
    <property type="entry name" value="SGNH_hydro_sf"/>
</dbReference>
<dbReference type="SUPFAM" id="SSF52266">
    <property type="entry name" value="SGNH hydrolase"/>
    <property type="match status" value="1"/>
</dbReference>
<gene>
    <name evidence="1" type="ORF">EVA92_00010</name>
</gene>